<comment type="caution">
    <text evidence="2">The sequence shown here is derived from an EMBL/GenBank/DDBJ whole genome shotgun (WGS) entry which is preliminary data.</text>
</comment>
<proteinExistence type="predicted"/>
<protein>
    <submittedName>
        <fullName evidence="2">Uncharacterized protein</fullName>
    </submittedName>
</protein>
<feature type="compositionally biased region" description="Polar residues" evidence="1">
    <location>
        <begin position="38"/>
        <end position="58"/>
    </location>
</feature>
<reference evidence="2 3" key="1">
    <citation type="journal article" date="2013" name="Mar. Genomics">
        <title>Expression of sulfatases in Rhodopirellula baltica and the diversity of sulfatases in the genus Rhodopirellula.</title>
        <authorList>
            <person name="Wegner C.E."/>
            <person name="Richter-Heitmann T."/>
            <person name="Klindworth A."/>
            <person name="Klockow C."/>
            <person name="Richter M."/>
            <person name="Achstetter T."/>
            <person name="Glockner F.O."/>
            <person name="Harder J."/>
        </authorList>
    </citation>
    <scope>NUCLEOTIDE SEQUENCE [LARGE SCALE GENOMIC DNA]</scope>
    <source>
        <strain evidence="2 3">SM1</strain>
    </source>
</reference>
<sequence>MFAALVCYRGILPSVGHRFQSVRFRSIRTPLPLHPLTHSSDNLVENRNGEVRTNQVSPSEWHRLDKL</sequence>
<keyword evidence="3" id="KW-1185">Reference proteome</keyword>
<evidence type="ECO:0000256" key="1">
    <source>
        <dbReference type="SAM" id="MobiDB-lite"/>
    </source>
</evidence>
<dbReference type="EMBL" id="ANOG01000710">
    <property type="protein sequence ID" value="EMI18066.1"/>
    <property type="molecule type" value="Genomic_DNA"/>
</dbReference>
<dbReference type="Proteomes" id="UP000011991">
    <property type="component" value="Unassembled WGS sequence"/>
</dbReference>
<organism evidence="2 3">
    <name type="scientific">Rhodopirellula maiorica SM1</name>
    <dbReference type="NCBI Taxonomy" id="1265738"/>
    <lineage>
        <taxon>Bacteria</taxon>
        <taxon>Pseudomonadati</taxon>
        <taxon>Planctomycetota</taxon>
        <taxon>Planctomycetia</taxon>
        <taxon>Pirellulales</taxon>
        <taxon>Pirellulaceae</taxon>
        <taxon>Novipirellula</taxon>
    </lineage>
</organism>
<name>M5RG06_9BACT</name>
<evidence type="ECO:0000313" key="3">
    <source>
        <dbReference type="Proteomes" id="UP000011991"/>
    </source>
</evidence>
<dbReference type="AlphaFoldDB" id="M5RG06"/>
<gene>
    <name evidence="2" type="ORF">RMSM_05021</name>
</gene>
<accession>M5RG06</accession>
<evidence type="ECO:0000313" key="2">
    <source>
        <dbReference type="EMBL" id="EMI18066.1"/>
    </source>
</evidence>
<feature type="region of interest" description="Disordered" evidence="1">
    <location>
        <begin position="38"/>
        <end position="67"/>
    </location>
</feature>